<dbReference type="Pfam" id="PF01758">
    <property type="entry name" value="SBF"/>
    <property type="match status" value="1"/>
</dbReference>
<dbReference type="Pfam" id="PF24690">
    <property type="entry name" value="NTCP5_P3_N"/>
    <property type="match status" value="1"/>
</dbReference>
<feature type="transmembrane region" description="Helical" evidence="8">
    <location>
        <begin position="415"/>
        <end position="436"/>
    </location>
</feature>
<dbReference type="Proteomes" id="UP001295444">
    <property type="component" value="Chromosome 09"/>
</dbReference>
<dbReference type="InterPro" id="IPR057103">
    <property type="entry name" value="NTCP5_P3_N"/>
</dbReference>
<comment type="subcellular location">
    <subcellularLocation>
        <location evidence="1">Membrane</location>
        <topology evidence="1">Multi-pass membrane protein</topology>
    </subcellularLocation>
</comment>
<keyword evidence="9" id="KW-0732">Signal</keyword>
<protein>
    <submittedName>
        <fullName evidence="11">P3</fullName>
    </submittedName>
</protein>
<dbReference type="InterPro" id="IPR038770">
    <property type="entry name" value="Na+/solute_symporter_sf"/>
</dbReference>
<evidence type="ECO:0000313" key="11">
    <source>
        <dbReference type="EMBL" id="CAH2316187.1"/>
    </source>
</evidence>
<feature type="transmembrane region" description="Helical" evidence="8">
    <location>
        <begin position="319"/>
        <end position="339"/>
    </location>
</feature>
<dbReference type="EMBL" id="OW240920">
    <property type="protein sequence ID" value="CAH2316187.1"/>
    <property type="molecule type" value="Genomic_DNA"/>
</dbReference>
<dbReference type="InterPro" id="IPR002657">
    <property type="entry name" value="BilAc:Na_symport/Acr3"/>
</dbReference>
<evidence type="ECO:0000256" key="8">
    <source>
        <dbReference type="SAM" id="Phobius"/>
    </source>
</evidence>
<feature type="chain" id="PRO_5042131951" evidence="9">
    <location>
        <begin position="22"/>
        <end position="476"/>
    </location>
</feature>
<feature type="transmembrane region" description="Helical" evidence="8">
    <location>
        <begin position="351"/>
        <end position="372"/>
    </location>
</feature>
<evidence type="ECO:0000259" key="10">
    <source>
        <dbReference type="Pfam" id="PF24690"/>
    </source>
</evidence>
<evidence type="ECO:0000256" key="1">
    <source>
        <dbReference type="ARBA" id="ARBA00004141"/>
    </source>
</evidence>
<reference evidence="11" key="1">
    <citation type="submission" date="2022-03" db="EMBL/GenBank/DDBJ databases">
        <authorList>
            <person name="Alioto T."/>
            <person name="Alioto T."/>
            <person name="Gomez Garrido J."/>
        </authorList>
    </citation>
    <scope>NUCLEOTIDE SEQUENCE</scope>
</reference>
<keyword evidence="5" id="KW-0769">Symport</keyword>
<accession>A0AAD1T0T4</accession>
<dbReference type="GO" id="GO:0008508">
    <property type="term" value="F:bile acid:sodium symporter activity"/>
    <property type="evidence" value="ECO:0007669"/>
    <property type="project" value="TreeGrafter"/>
</dbReference>
<comment type="similarity">
    <text evidence="2">Belongs to the bile acid:sodium symporter (BASS) (TC 2.A.28) family.</text>
</comment>
<keyword evidence="12" id="KW-1185">Reference proteome</keyword>
<keyword evidence="3" id="KW-0813">Transport</keyword>
<evidence type="ECO:0000256" key="4">
    <source>
        <dbReference type="ARBA" id="ARBA00022692"/>
    </source>
</evidence>
<feature type="transmembrane region" description="Helical" evidence="8">
    <location>
        <begin position="448"/>
        <end position="469"/>
    </location>
</feature>
<dbReference type="AlphaFoldDB" id="A0AAD1T0T4"/>
<evidence type="ECO:0000313" key="12">
    <source>
        <dbReference type="Proteomes" id="UP001295444"/>
    </source>
</evidence>
<keyword evidence="7 8" id="KW-0472">Membrane</keyword>
<feature type="transmembrane region" description="Helical" evidence="8">
    <location>
        <begin position="280"/>
        <end position="299"/>
    </location>
</feature>
<name>A0AAD1T0T4_PELCU</name>
<evidence type="ECO:0000256" key="3">
    <source>
        <dbReference type="ARBA" id="ARBA00022448"/>
    </source>
</evidence>
<feature type="domain" description="NTCP5/P3 N-terminal" evidence="10">
    <location>
        <begin position="76"/>
        <end position="172"/>
    </location>
</feature>
<dbReference type="Gene3D" id="1.20.1530.20">
    <property type="match status" value="1"/>
</dbReference>
<evidence type="ECO:0000256" key="6">
    <source>
        <dbReference type="ARBA" id="ARBA00022989"/>
    </source>
</evidence>
<dbReference type="PANTHER" id="PTHR10361">
    <property type="entry name" value="SODIUM-BILE ACID COTRANSPORTER"/>
    <property type="match status" value="1"/>
</dbReference>
<evidence type="ECO:0000256" key="5">
    <source>
        <dbReference type="ARBA" id="ARBA00022847"/>
    </source>
</evidence>
<feature type="transmembrane region" description="Helical" evidence="8">
    <location>
        <begin position="384"/>
        <end position="403"/>
    </location>
</feature>
<dbReference type="GO" id="GO:0016020">
    <property type="term" value="C:membrane"/>
    <property type="evidence" value="ECO:0007669"/>
    <property type="project" value="UniProtKB-SubCell"/>
</dbReference>
<proteinExistence type="inferred from homology"/>
<gene>
    <name evidence="11" type="ORF">PECUL_23A049721</name>
</gene>
<organism evidence="11 12">
    <name type="scientific">Pelobates cultripes</name>
    <name type="common">Western spadefoot toad</name>
    <dbReference type="NCBI Taxonomy" id="61616"/>
    <lineage>
        <taxon>Eukaryota</taxon>
        <taxon>Metazoa</taxon>
        <taxon>Chordata</taxon>
        <taxon>Craniata</taxon>
        <taxon>Vertebrata</taxon>
        <taxon>Euteleostomi</taxon>
        <taxon>Amphibia</taxon>
        <taxon>Batrachia</taxon>
        <taxon>Anura</taxon>
        <taxon>Pelobatoidea</taxon>
        <taxon>Pelobatidae</taxon>
        <taxon>Pelobates</taxon>
    </lineage>
</organism>
<evidence type="ECO:0000256" key="7">
    <source>
        <dbReference type="ARBA" id="ARBA00023136"/>
    </source>
</evidence>
<keyword evidence="6 8" id="KW-1133">Transmembrane helix</keyword>
<dbReference type="PANTHER" id="PTHR10361:SF3">
    <property type="entry name" value="P3 PROTEIN"/>
    <property type="match status" value="1"/>
</dbReference>
<feature type="signal peptide" evidence="9">
    <location>
        <begin position="1"/>
        <end position="21"/>
    </location>
</feature>
<sequence length="476" mass="50626">MQSFPWFIFLGCVLSTTLTQAIPENHNESEQRADSITDIPAVNQGLGLSFLSVTPPNPSTWSSSLPLPTHKSAGILQIGDGCCLQYDFPEHSRGVIVISAGSAAHSATLTVLSLDTSVLEILNVSRSAEGLPGKFLAQIKSGMAGMAPLVLRLQQQGSVIDERGDFSIHVVPREAPEYTGSTASHFSESPLLYALLPLLFINKCAFGCKVDLEVLKGLMGRPHPVLLGILGQFVLMPLYAYLLSLLLGLSQPLALGLVVTCSSPGGGGGYLYSLLLGGDVTLAISMTLVSTVAAVGLMPLSSSLYGHFLGVHQTLHIPFFKILATLLFIAVPISTGMVIKWKFPQVSRLLLLLIKPFSVLLMVGGLVMAYQMGSSLLSQVPTTLVVAGLSVPLVGLNAGYLLASCLKLPIAHRRTVSIEVGVQNSLLALAVLQLSFQRAEADLSSQAPFLVALSGTSEMLLLVLLHISYKKLKDYL</sequence>
<evidence type="ECO:0000256" key="9">
    <source>
        <dbReference type="SAM" id="SignalP"/>
    </source>
</evidence>
<keyword evidence="4 8" id="KW-0812">Transmembrane</keyword>
<dbReference type="InterPro" id="IPR004710">
    <property type="entry name" value="Bilac:Na_transpt"/>
</dbReference>
<evidence type="ECO:0000256" key="2">
    <source>
        <dbReference type="ARBA" id="ARBA00006528"/>
    </source>
</evidence>